<proteinExistence type="inferred from homology"/>
<dbReference type="AlphaFoldDB" id="A0A421CWE8"/>
<evidence type="ECO:0000256" key="3">
    <source>
        <dbReference type="ARBA" id="ARBA00023295"/>
    </source>
</evidence>
<dbReference type="Proteomes" id="UP000215289">
    <property type="component" value="Unassembled WGS sequence"/>
</dbReference>
<dbReference type="OrthoDB" id="442731at2759"/>
<sequence>MLLRTVIFSLLFLTVCADQIPLLLGQQSAHEALVGDPDWSPPLHTEGRLIVDTHGRRVKLASINWYGASDERFVVGGLDVRHRDEIAMVIRQLGFNSVRLPYSDEMVQDNPVINASDLAANSDLVGLRAMDVFAAVVQALTRAKLMVIINNHITQATWCCGANLCDTLWYNSHVPFCRVRQTQAQWLDHWDTMMRRFADNPFVIGADLRNEVRGPLLTWNQWASAAERAGNHLLTINPNWLIFVEGYHSADDLTHVSERPVSLDVPNRVVYSSHVYKWGGWGALKMYGYRSWPSFRYAMDRQWGYILEHHIAPVWVGEMGTPAEPSTHDAVYWQNLVRYLEYADVDFGYWALNPRKPHRNEPESYSLLNDDWTPRDGDARLQDLQALMRGYDGFCDIL</sequence>
<feature type="signal peptide" evidence="5">
    <location>
        <begin position="1"/>
        <end position="17"/>
    </location>
</feature>
<evidence type="ECO:0000256" key="4">
    <source>
        <dbReference type="RuleBase" id="RU361153"/>
    </source>
</evidence>
<dbReference type="Gene3D" id="3.20.20.80">
    <property type="entry name" value="Glycosidases"/>
    <property type="match status" value="1"/>
</dbReference>
<evidence type="ECO:0000256" key="5">
    <source>
        <dbReference type="SAM" id="SignalP"/>
    </source>
</evidence>
<evidence type="ECO:0000256" key="2">
    <source>
        <dbReference type="ARBA" id="ARBA00022801"/>
    </source>
</evidence>
<keyword evidence="5" id="KW-0732">Signal</keyword>
<evidence type="ECO:0000313" key="8">
    <source>
        <dbReference type="Proteomes" id="UP000215289"/>
    </source>
</evidence>
<evidence type="ECO:0000259" key="6">
    <source>
        <dbReference type="Pfam" id="PF00150"/>
    </source>
</evidence>
<dbReference type="GO" id="GO:0004553">
    <property type="term" value="F:hydrolase activity, hydrolyzing O-glycosyl compounds"/>
    <property type="evidence" value="ECO:0007669"/>
    <property type="project" value="InterPro"/>
</dbReference>
<keyword evidence="8" id="KW-1185">Reference proteome</keyword>
<accession>A0A421CWE8</accession>
<dbReference type="SUPFAM" id="SSF51445">
    <property type="entry name" value="(Trans)glycosidases"/>
    <property type="match status" value="1"/>
</dbReference>
<reference evidence="7 8" key="1">
    <citation type="submission" date="2018-08" db="EMBL/GenBank/DDBJ databases">
        <title>Draft genome sequences of two Aspergillus turcosus clinical strains isolated from bronchoalveolar lavage fluid: one azole-susceptible and the other azole-resistant.</title>
        <authorList>
            <person name="Parent-Michaud M."/>
            <person name="Dufresne P.J."/>
            <person name="Fournier E."/>
            <person name="Martineau C."/>
            <person name="Moreira S."/>
            <person name="Perkins V."/>
            <person name="De Repentigny L."/>
            <person name="Dufresne S.F."/>
        </authorList>
    </citation>
    <scope>NUCLEOTIDE SEQUENCE [LARGE SCALE GENOMIC DNA]</scope>
    <source>
        <strain evidence="7">HMR AF 1038</strain>
    </source>
</reference>
<organism evidence="7 8">
    <name type="scientific">Aspergillus turcosus</name>
    <dbReference type="NCBI Taxonomy" id="1245748"/>
    <lineage>
        <taxon>Eukaryota</taxon>
        <taxon>Fungi</taxon>
        <taxon>Dikarya</taxon>
        <taxon>Ascomycota</taxon>
        <taxon>Pezizomycotina</taxon>
        <taxon>Eurotiomycetes</taxon>
        <taxon>Eurotiomycetidae</taxon>
        <taxon>Eurotiales</taxon>
        <taxon>Aspergillaceae</taxon>
        <taxon>Aspergillus</taxon>
        <taxon>Aspergillus subgen. Fumigati</taxon>
    </lineage>
</organism>
<comment type="similarity">
    <text evidence="1 4">Belongs to the glycosyl hydrolase 5 (cellulase A) family.</text>
</comment>
<feature type="domain" description="Glycoside hydrolase family 5" evidence="6">
    <location>
        <begin position="83"/>
        <end position="354"/>
    </location>
</feature>
<keyword evidence="2 4" id="KW-0378">Hydrolase</keyword>
<dbReference type="PANTHER" id="PTHR31263">
    <property type="entry name" value="CELLULASE FAMILY PROTEIN (AFU_ORTHOLOGUE AFUA_5G14560)"/>
    <property type="match status" value="1"/>
</dbReference>
<evidence type="ECO:0000313" key="7">
    <source>
        <dbReference type="EMBL" id="RLL94182.1"/>
    </source>
</evidence>
<evidence type="ECO:0000256" key="1">
    <source>
        <dbReference type="ARBA" id="ARBA00005641"/>
    </source>
</evidence>
<gene>
    <name evidence="7" type="ORF">CFD26_101359</name>
</gene>
<dbReference type="InterPro" id="IPR017853">
    <property type="entry name" value="GH"/>
</dbReference>
<dbReference type="PANTHER" id="PTHR31263:SF0">
    <property type="entry name" value="CELLULASE FAMILY PROTEIN (AFU_ORTHOLOGUE AFUA_5G14560)"/>
    <property type="match status" value="1"/>
</dbReference>
<protein>
    <recommendedName>
        <fullName evidence="6">Glycoside hydrolase family 5 domain-containing protein</fullName>
    </recommendedName>
</protein>
<name>A0A421CWE8_9EURO</name>
<keyword evidence="3 4" id="KW-0326">Glycosidase</keyword>
<dbReference type="STRING" id="1245748.A0A421CWE8"/>
<dbReference type="Pfam" id="PF00150">
    <property type="entry name" value="Cellulase"/>
    <property type="match status" value="1"/>
</dbReference>
<feature type="chain" id="PRO_5019537060" description="Glycoside hydrolase family 5 domain-containing protein" evidence="5">
    <location>
        <begin position="18"/>
        <end position="398"/>
    </location>
</feature>
<dbReference type="InterPro" id="IPR001547">
    <property type="entry name" value="Glyco_hydro_5"/>
</dbReference>
<comment type="caution">
    <text evidence="7">The sequence shown here is derived from an EMBL/GenBank/DDBJ whole genome shotgun (WGS) entry which is preliminary data.</text>
</comment>
<dbReference type="GO" id="GO:0000272">
    <property type="term" value="P:polysaccharide catabolic process"/>
    <property type="evidence" value="ECO:0007669"/>
    <property type="project" value="InterPro"/>
</dbReference>
<dbReference type="EMBL" id="NIDN02000226">
    <property type="protein sequence ID" value="RLL94182.1"/>
    <property type="molecule type" value="Genomic_DNA"/>
</dbReference>